<dbReference type="PANTHER" id="PTHR31493:SF1">
    <property type="entry name" value="PROTEIN C19ORF12"/>
    <property type="match status" value="1"/>
</dbReference>
<comment type="similarity">
    <text evidence="1">Belongs to the C19orf12 family.</text>
</comment>
<dbReference type="GeneID" id="106173023"/>
<dbReference type="OrthoDB" id="5805760at2759"/>
<dbReference type="PANTHER" id="PTHR31493">
    <property type="entry name" value="NAZO FAMILY MEMBER"/>
    <property type="match status" value="1"/>
</dbReference>
<dbReference type="KEGG" id="lak:106173023"/>
<protein>
    <submittedName>
        <fullName evidence="3">Uncharacterized protein LOC106173023</fullName>
    </submittedName>
</protein>
<accession>A0A1S3JGC8</accession>
<organism evidence="2 3">
    <name type="scientific">Lingula anatina</name>
    <name type="common">Brachiopod</name>
    <name type="synonym">Lingula unguis</name>
    <dbReference type="NCBI Taxonomy" id="7574"/>
    <lineage>
        <taxon>Eukaryota</taxon>
        <taxon>Metazoa</taxon>
        <taxon>Spiralia</taxon>
        <taxon>Lophotrochozoa</taxon>
        <taxon>Brachiopoda</taxon>
        <taxon>Linguliformea</taxon>
        <taxon>Lingulata</taxon>
        <taxon>Lingulida</taxon>
        <taxon>Linguloidea</taxon>
        <taxon>Lingulidae</taxon>
        <taxon>Lingula</taxon>
    </lineage>
</organism>
<evidence type="ECO:0000313" key="3">
    <source>
        <dbReference type="RefSeq" id="XP_013409452.1"/>
    </source>
</evidence>
<dbReference type="Proteomes" id="UP000085678">
    <property type="component" value="Unplaced"/>
</dbReference>
<dbReference type="RefSeq" id="XP_013409452.1">
    <property type="nucleotide sequence ID" value="XM_013553998.1"/>
</dbReference>
<gene>
    <name evidence="3" type="primary">LOC106173023</name>
</gene>
<reference evidence="3" key="1">
    <citation type="submission" date="2025-08" db="UniProtKB">
        <authorList>
            <consortium name="RefSeq"/>
        </authorList>
    </citation>
    <scope>IDENTIFICATION</scope>
    <source>
        <tissue evidence="3">Gonads</tissue>
    </source>
</reference>
<dbReference type="InParanoid" id="A0A1S3JGC8"/>
<keyword evidence="2" id="KW-1185">Reference proteome</keyword>
<evidence type="ECO:0000313" key="2">
    <source>
        <dbReference type="Proteomes" id="UP000085678"/>
    </source>
</evidence>
<dbReference type="Pfam" id="PF20721">
    <property type="entry name" value="C19orf12"/>
    <property type="match status" value="1"/>
</dbReference>
<dbReference type="AlphaFoldDB" id="A0A1S3JGC8"/>
<dbReference type="InterPro" id="IPR033369">
    <property type="entry name" value="C19orf12"/>
</dbReference>
<name>A0A1S3JGC8_LINAN</name>
<sequence length="136" mass="14405">MASVCVGSAFIPYYNQLMQILETNEDMKKTAKGIFKQMATAAGGAAVGGIVGGPAGALVGTCVGAVAGYMMSDEYSSMIKVLKNMTDEEKKKIVAKVQELVGSELIGELMRFVSGQVQREMLLQTLRDCVSDVKGA</sequence>
<evidence type="ECO:0000256" key="1">
    <source>
        <dbReference type="ARBA" id="ARBA00029457"/>
    </source>
</evidence>
<proteinExistence type="inferred from homology"/>